<keyword evidence="5" id="KW-0812">Transmembrane</keyword>
<evidence type="ECO:0000259" key="6">
    <source>
        <dbReference type="PROSITE" id="PS50049"/>
    </source>
</evidence>
<sequence length="326" mass="37225">MRREIFEVHAGQTTSCDVFRLPSETNGQTDCNNRTPRNQGVVARDELYDSPEYFFVFQRIALGLSLVAATLVAVSFGLVLHNTWKTTEGYRRDSAYQTCVYKIQRQFEFRDKTAFLDDMLNCKEIYSKVKNISTLVNYSNRFKITVYNSSHGDIPRQFVSHAQVSAHIILYEPPSDGETNGSEDHVVTMMRITQTESSTSSGHARGVYINTDSVVILFSGFYYVYTSIEYNLNKTNSSLKWQKETTWFHYVHRIGPNNPMNTGVLLRTVYKPCQLCHDLPETKYTGGIFHLRVGDQVKVCLSGHGFVNYDPMSTYFGLILLASKEL</sequence>
<dbReference type="AlphaFoldDB" id="A0AAV2IED3"/>
<evidence type="ECO:0000256" key="3">
    <source>
        <dbReference type="ARBA" id="ARBA00022514"/>
    </source>
</evidence>
<dbReference type="PROSITE" id="PS50049">
    <property type="entry name" value="THD_2"/>
    <property type="match status" value="1"/>
</dbReference>
<dbReference type="GO" id="GO:0006955">
    <property type="term" value="P:immune response"/>
    <property type="evidence" value="ECO:0007669"/>
    <property type="project" value="InterPro"/>
</dbReference>
<keyword evidence="8" id="KW-1185">Reference proteome</keyword>
<dbReference type="PANTHER" id="PTHR11471:SF13">
    <property type="entry name" value="TNF FAMILY PROFILE DOMAIN-CONTAINING PROTEIN"/>
    <property type="match status" value="1"/>
</dbReference>
<feature type="domain" description="THD" evidence="6">
    <location>
        <begin position="164"/>
        <end position="321"/>
    </location>
</feature>
<evidence type="ECO:0000256" key="1">
    <source>
        <dbReference type="ARBA" id="ARBA00004370"/>
    </source>
</evidence>
<organism evidence="7 8">
    <name type="scientific">Lymnaea stagnalis</name>
    <name type="common">Great pond snail</name>
    <name type="synonym">Helix stagnalis</name>
    <dbReference type="NCBI Taxonomy" id="6523"/>
    <lineage>
        <taxon>Eukaryota</taxon>
        <taxon>Metazoa</taxon>
        <taxon>Spiralia</taxon>
        <taxon>Lophotrochozoa</taxon>
        <taxon>Mollusca</taxon>
        <taxon>Gastropoda</taxon>
        <taxon>Heterobranchia</taxon>
        <taxon>Euthyneura</taxon>
        <taxon>Panpulmonata</taxon>
        <taxon>Hygrophila</taxon>
        <taxon>Lymnaeoidea</taxon>
        <taxon>Lymnaeidae</taxon>
        <taxon>Lymnaea</taxon>
    </lineage>
</organism>
<dbReference type="PANTHER" id="PTHR11471">
    <property type="entry name" value="TUMOR NECROSIS FACTOR FAMILY MEMBER"/>
    <property type="match status" value="1"/>
</dbReference>
<dbReference type="Proteomes" id="UP001497497">
    <property type="component" value="Unassembled WGS sequence"/>
</dbReference>
<evidence type="ECO:0000256" key="4">
    <source>
        <dbReference type="ARBA" id="ARBA00023136"/>
    </source>
</evidence>
<evidence type="ECO:0000313" key="7">
    <source>
        <dbReference type="EMBL" id="CAL1543986.1"/>
    </source>
</evidence>
<evidence type="ECO:0000256" key="2">
    <source>
        <dbReference type="ARBA" id="ARBA00008670"/>
    </source>
</evidence>
<proteinExistence type="inferred from homology"/>
<dbReference type="SUPFAM" id="SSF49842">
    <property type="entry name" value="TNF-like"/>
    <property type="match status" value="1"/>
</dbReference>
<keyword evidence="4 5" id="KW-0472">Membrane</keyword>
<dbReference type="Pfam" id="PF00229">
    <property type="entry name" value="TNF"/>
    <property type="match status" value="1"/>
</dbReference>
<dbReference type="InterPro" id="IPR006052">
    <property type="entry name" value="TNF_dom"/>
</dbReference>
<dbReference type="InterPro" id="IPR008983">
    <property type="entry name" value="Tumour_necrosis_fac-like_dom"/>
</dbReference>
<dbReference type="GO" id="GO:0016020">
    <property type="term" value="C:membrane"/>
    <property type="evidence" value="ECO:0007669"/>
    <property type="project" value="UniProtKB-SubCell"/>
</dbReference>
<name>A0AAV2IED3_LYMST</name>
<dbReference type="GO" id="GO:0005615">
    <property type="term" value="C:extracellular space"/>
    <property type="evidence" value="ECO:0007669"/>
    <property type="project" value="UniProtKB-KW"/>
</dbReference>
<reference evidence="7 8" key="1">
    <citation type="submission" date="2024-04" db="EMBL/GenBank/DDBJ databases">
        <authorList>
            <consortium name="Genoscope - CEA"/>
            <person name="William W."/>
        </authorList>
    </citation>
    <scope>NUCLEOTIDE SEQUENCE [LARGE SCALE GENOMIC DNA]</scope>
</reference>
<keyword evidence="3" id="KW-0202">Cytokine</keyword>
<dbReference type="Gene3D" id="2.60.120.40">
    <property type="match status" value="1"/>
</dbReference>
<keyword evidence="5" id="KW-1133">Transmembrane helix</keyword>
<accession>A0AAV2IED3</accession>
<comment type="similarity">
    <text evidence="2">Belongs to the tumor necrosis factor family.</text>
</comment>
<gene>
    <name evidence="7" type="ORF">GSLYS_00017499001</name>
</gene>
<feature type="transmembrane region" description="Helical" evidence="5">
    <location>
        <begin position="60"/>
        <end position="81"/>
    </location>
</feature>
<dbReference type="EMBL" id="CAXITT010000587">
    <property type="protein sequence ID" value="CAL1543986.1"/>
    <property type="molecule type" value="Genomic_DNA"/>
</dbReference>
<dbReference type="GO" id="GO:0005125">
    <property type="term" value="F:cytokine activity"/>
    <property type="evidence" value="ECO:0007669"/>
    <property type="project" value="UniProtKB-KW"/>
</dbReference>
<dbReference type="GO" id="GO:0005164">
    <property type="term" value="F:tumor necrosis factor receptor binding"/>
    <property type="evidence" value="ECO:0007669"/>
    <property type="project" value="InterPro"/>
</dbReference>
<comment type="subcellular location">
    <subcellularLocation>
        <location evidence="1">Membrane</location>
    </subcellularLocation>
</comment>
<evidence type="ECO:0000313" key="8">
    <source>
        <dbReference type="Proteomes" id="UP001497497"/>
    </source>
</evidence>
<evidence type="ECO:0000256" key="5">
    <source>
        <dbReference type="SAM" id="Phobius"/>
    </source>
</evidence>
<comment type="caution">
    <text evidence="7">The sequence shown here is derived from an EMBL/GenBank/DDBJ whole genome shotgun (WGS) entry which is preliminary data.</text>
</comment>
<protein>
    <recommendedName>
        <fullName evidence="6">THD domain-containing protein</fullName>
    </recommendedName>
</protein>